<dbReference type="OrthoDB" id="1778599at2"/>
<proteinExistence type="predicted"/>
<dbReference type="AlphaFoldDB" id="A0A415E8I9"/>
<feature type="transmembrane region" description="Helical" evidence="1">
    <location>
        <begin position="142"/>
        <end position="163"/>
    </location>
</feature>
<evidence type="ECO:0000313" key="2">
    <source>
        <dbReference type="EMBL" id="RHJ89915.1"/>
    </source>
</evidence>
<feature type="transmembrane region" description="Helical" evidence="1">
    <location>
        <begin position="107"/>
        <end position="130"/>
    </location>
</feature>
<reference evidence="2 3" key="1">
    <citation type="submission" date="2018-08" db="EMBL/GenBank/DDBJ databases">
        <title>A genome reference for cultivated species of the human gut microbiota.</title>
        <authorList>
            <person name="Zou Y."/>
            <person name="Xue W."/>
            <person name="Luo G."/>
        </authorList>
    </citation>
    <scope>NUCLEOTIDE SEQUENCE [LARGE SCALE GENOMIC DNA]</scope>
    <source>
        <strain evidence="2 3">AM07-24</strain>
    </source>
</reference>
<comment type="caution">
    <text evidence="2">The sequence shown here is derived from an EMBL/GenBank/DDBJ whole genome shotgun (WGS) entry which is preliminary data.</text>
</comment>
<dbReference type="STRING" id="1776384.GCA_900086585_03281"/>
<keyword evidence="3" id="KW-1185">Reference proteome</keyword>
<sequence>MWVGVKMHKFNYFCSIVLVVTLPLMIVILTSNLILRVSETYTYHFNDSQVMDEVPYSVTGSEMGKEIASYWSSFSSKDFQVYEDNGIYKDKIFQNDEQQVMRKTKNILNIELAAGLLCLAISLAIYIYLLRSGFRDALRNRYRVGAGLTLGLLIAQAACWMSKGFRLQAYHTLIGIKLHKDSTTLALVLGDPFYKTYVLFASVFGVALLAVLTYVNYSLTKPSRIFY</sequence>
<keyword evidence="1" id="KW-1133">Transmembrane helix</keyword>
<keyword evidence="1" id="KW-0812">Transmembrane</keyword>
<evidence type="ECO:0000313" key="3">
    <source>
        <dbReference type="Proteomes" id="UP000284841"/>
    </source>
</evidence>
<keyword evidence="1" id="KW-0472">Membrane</keyword>
<feature type="transmembrane region" description="Helical" evidence="1">
    <location>
        <begin position="197"/>
        <end position="217"/>
    </location>
</feature>
<organism evidence="2 3">
    <name type="scientific">Emergencia timonensis</name>
    <dbReference type="NCBI Taxonomy" id="1776384"/>
    <lineage>
        <taxon>Bacteria</taxon>
        <taxon>Bacillati</taxon>
        <taxon>Bacillota</taxon>
        <taxon>Clostridia</taxon>
        <taxon>Peptostreptococcales</taxon>
        <taxon>Anaerovoracaceae</taxon>
        <taxon>Emergencia</taxon>
    </lineage>
</organism>
<evidence type="ECO:0000256" key="1">
    <source>
        <dbReference type="SAM" id="Phobius"/>
    </source>
</evidence>
<dbReference type="Proteomes" id="UP000284841">
    <property type="component" value="Unassembled WGS sequence"/>
</dbReference>
<gene>
    <name evidence="2" type="ORF">DW099_04965</name>
</gene>
<protein>
    <submittedName>
        <fullName evidence="2">DUF1461 domain-containing protein</fullName>
    </submittedName>
</protein>
<feature type="transmembrane region" description="Helical" evidence="1">
    <location>
        <begin position="12"/>
        <end position="35"/>
    </location>
</feature>
<dbReference type="EMBL" id="QRMS01000001">
    <property type="protein sequence ID" value="RHJ89915.1"/>
    <property type="molecule type" value="Genomic_DNA"/>
</dbReference>
<name>A0A415E8I9_9FIRM</name>
<accession>A0A415E8I9</accession>